<dbReference type="CDD" id="cd00449">
    <property type="entry name" value="PLPDE_IV"/>
    <property type="match status" value="1"/>
</dbReference>
<dbReference type="AlphaFoldDB" id="A0A151AR25"/>
<organism evidence="6 7">
    <name type="scientific">Clostridium colicanis DSM 13634</name>
    <dbReference type="NCBI Taxonomy" id="1121305"/>
    <lineage>
        <taxon>Bacteria</taxon>
        <taxon>Bacillati</taxon>
        <taxon>Bacillota</taxon>
        <taxon>Clostridia</taxon>
        <taxon>Eubacteriales</taxon>
        <taxon>Clostridiaceae</taxon>
        <taxon>Clostridium</taxon>
    </lineage>
</organism>
<keyword evidence="6" id="KW-0032">Aminotransferase</keyword>
<dbReference type="Gene3D" id="3.30.470.10">
    <property type="match status" value="1"/>
</dbReference>
<dbReference type="RefSeq" id="WP_061856989.1">
    <property type="nucleotide sequence ID" value="NZ_LTBB01000001.1"/>
</dbReference>
<dbReference type="InterPro" id="IPR036038">
    <property type="entry name" value="Aminotransferase-like"/>
</dbReference>
<dbReference type="PANTHER" id="PTHR42743">
    <property type="entry name" value="AMINO-ACID AMINOTRANSFERASE"/>
    <property type="match status" value="1"/>
</dbReference>
<keyword evidence="3 5" id="KW-0663">Pyridoxal phosphate</keyword>
<dbReference type="Gene3D" id="3.20.10.10">
    <property type="entry name" value="D-amino Acid Aminotransferase, subunit A, domain 2"/>
    <property type="match status" value="1"/>
</dbReference>
<dbReference type="GO" id="GO:0005829">
    <property type="term" value="C:cytosol"/>
    <property type="evidence" value="ECO:0007669"/>
    <property type="project" value="TreeGrafter"/>
</dbReference>
<sequence length="274" mass="32030">MSECYSDKFIINECIKEKSEFNEKFLYDGKSLYEVIRIIKGVPLFLEDHLKRLYKSAETTNLEIWLKREDIEKSIKELSKINSIENGNVKIIFNYNKDNNKNFLCYFIRTKYPSKEMYEKGVKTVLYQAERENPTAKVINTNLREATDRIIQERGVYEVILVNKDGYITEGSRSNIFMIKNSNVYTAPVCKVLPGITRDYIIKACENLGYEVIEESIHYKDIENIEGLFISGTSPKVLPVSQVENKKFDAKNKIITAIMNEYDRILEEYINSNR</sequence>
<protein>
    <submittedName>
        <fullName evidence="6">Branched-chain-amino-acid aminotransferase</fullName>
        <ecNumber evidence="6">2.6.1.42</ecNumber>
    </submittedName>
</protein>
<dbReference type="PATRIC" id="fig|1121305.3.peg.29"/>
<comment type="similarity">
    <text evidence="2 4">Belongs to the class-IV pyridoxal-phosphate-dependent aminotransferase family.</text>
</comment>
<dbReference type="Proteomes" id="UP000075374">
    <property type="component" value="Unassembled WGS sequence"/>
</dbReference>
<keyword evidence="6" id="KW-0808">Transferase</keyword>
<gene>
    <name evidence="6" type="primary">ilvE_1</name>
    <name evidence="6" type="ORF">CLCOL_00290</name>
</gene>
<dbReference type="PANTHER" id="PTHR42743:SF11">
    <property type="entry name" value="AMINODEOXYCHORISMATE LYASE"/>
    <property type="match status" value="1"/>
</dbReference>
<evidence type="ECO:0000313" key="7">
    <source>
        <dbReference type="Proteomes" id="UP000075374"/>
    </source>
</evidence>
<dbReference type="Pfam" id="PF01063">
    <property type="entry name" value="Aminotran_4"/>
    <property type="match status" value="1"/>
</dbReference>
<dbReference type="InterPro" id="IPR050571">
    <property type="entry name" value="Class-IV_PLP-Dep_Aminotrnsfr"/>
</dbReference>
<comment type="cofactor">
    <cofactor evidence="1 5">
        <name>pyridoxal 5'-phosphate</name>
        <dbReference type="ChEBI" id="CHEBI:597326"/>
    </cofactor>
</comment>
<evidence type="ECO:0000256" key="3">
    <source>
        <dbReference type="ARBA" id="ARBA00022898"/>
    </source>
</evidence>
<dbReference type="InterPro" id="IPR018300">
    <property type="entry name" value="Aminotrans_IV_CS"/>
</dbReference>
<dbReference type="InterPro" id="IPR043131">
    <property type="entry name" value="BCAT-like_N"/>
</dbReference>
<dbReference type="EMBL" id="LTBB01000001">
    <property type="protein sequence ID" value="KYH30091.1"/>
    <property type="molecule type" value="Genomic_DNA"/>
</dbReference>
<reference evidence="6 7" key="1">
    <citation type="submission" date="2016-02" db="EMBL/GenBank/DDBJ databases">
        <title>Genome sequence of Clostridium colicanis DSM 13634.</title>
        <authorList>
            <person name="Poehlein A."/>
            <person name="Daniel R."/>
        </authorList>
    </citation>
    <scope>NUCLEOTIDE SEQUENCE [LARGE SCALE GENOMIC DNA]</scope>
    <source>
        <strain evidence="6 7">DSM 13634</strain>
    </source>
</reference>
<proteinExistence type="inferred from homology"/>
<dbReference type="GO" id="GO:0046394">
    <property type="term" value="P:carboxylic acid biosynthetic process"/>
    <property type="evidence" value="ECO:0007669"/>
    <property type="project" value="UniProtKB-ARBA"/>
</dbReference>
<evidence type="ECO:0000256" key="1">
    <source>
        <dbReference type="ARBA" id="ARBA00001933"/>
    </source>
</evidence>
<comment type="caution">
    <text evidence="6">The sequence shown here is derived from an EMBL/GenBank/DDBJ whole genome shotgun (WGS) entry which is preliminary data.</text>
</comment>
<dbReference type="SUPFAM" id="SSF56752">
    <property type="entry name" value="D-aminoacid aminotransferase-like PLP-dependent enzymes"/>
    <property type="match status" value="1"/>
</dbReference>
<dbReference type="InterPro" id="IPR043132">
    <property type="entry name" value="BCAT-like_C"/>
</dbReference>
<dbReference type="InterPro" id="IPR001544">
    <property type="entry name" value="Aminotrans_IV"/>
</dbReference>
<evidence type="ECO:0000313" key="6">
    <source>
        <dbReference type="EMBL" id="KYH30091.1"/>
    </source>
</evidence>
<keyword evidence="7" id="KW-1185">Reference proteome</keyword>
<evidence type="ECO:0000256" key="2">
    <source>
        <dbReference type="ARBA" id="ARBA00009320"/>
    </source>
</evidence>
<name>A0A151AR25_9CLOT</name>
<dbReference type="STRING" id="1121305.CLCOL_00290"/>
<evidence type="ECO:0000256" key="4">
    <source>
        <dbReference type="RuleBase" id="RU004106"/>
    </source>
</evidence>
<dbReference type="GO" id="GO:0004084">
    <property type="term" value="F:branched-chain-amino-acid transaminase activity"/>
    <property type="evidence" value="ECO:0007669"/>
    <property type="project" value="UniProtKB-EC"/>
</dbReference>
<dbReference type="PROSITE" id="PS00770">
    <property type="entry name" value="AA_TRANSFER_CLASS_4"/>
    <property type="match status" value="1"/>
</dbReference>
<dbReference type="EC" id="2.6.1.42" evidence="6"/>
<evidence type="ECO:0000256" key="5">
    <source>
        <dbReference type="RuleBase" id="RU004516"/>
    </source>
</evidence>
<accession>A0A151AR25</accession>